<evidence type="ECO:0000313" key="2">
    <source>
        <dbReference type="EMBL" id="KAF4131905.1"/>
    </source>
</evidence>
<dbReference type="Proteomes" id="UP000704712">
    <property type="component" value="Unassembled WGS sequence"/>
</dbReference>
<organism evidence="2 3">
    <name type="scientific">Phytophthora infestans</name>
    <name type="common">Potato late blight agent</name>
    <name type="synonym">Botrytis infestans</name>
    <dbReference type="NCBI Taxonomy" id="4787"/>
    <lineage>
        <taxon>Eukaryota</taxon>
        <taxon>Sar</taxon>
        <taxon>Stramenopiles</taxon>
        <taxon>Oomycota</taxon>
        <taxon>Peronosporomycetes</taxon>
        <taxon>Peronosporales</taxon>
        <taxon>Peronosporaceae</taxon>
        <taxon>Phytophthora</taxon>
    </lineage>
</organism>
<sequence length="101" mass="11426">MDGAVISRKEGLEPADLTRSDELEDDDGKKDIVLNKCQSEHSYIPEIALVSPLGVSVAFCAALKADESRIYYSYRDGSLRVGDWIAEPNQYKYYYYQNGLH</sequence>
<evidence type="ECO:0000313" key="3">
    <source>
        <dbReference type="Proteomes" id="UP000704712"/>
    </source>
</evidence>
<accession>A0A8S9TSS3</accession>
<dbReference type="AlphaFoldDB" id="A0A8S9TSS3"/>
<evidence type="ECO:0000256" key="1">
    <source>
        <dbReference type="SAM" id="MobiDB-lite"/>
    </source>
</evidence>
<reference evidence="2" key="1">
    <citation type="submission" date="2020-03" db="EMBL/GenBank/DDBJ databases">
        <title>Hybrid Assembly of Korean Phytophthora infestans isolates.</title>
        <authorList>
            <person name="Prokchorchik M."/>
            <person name="Lee Y."/>
            <person name="Seo J."/>
            <person name="Cho J.-H."/>
            <person name="Park Y.-E."/>
            <person name="Jang D.-C."/>
            <person name="Im J.-S."/>
            <person name="Choi J.-G."/>
            <person name="Park H.-J."/>
            <person name="Lee G.-B."/>
            <person name="Lee Y.-G."/>
            <person name="Hong S.-Y."/>
            <person name="Cho K."/>
            <person name="Sohn K.H."/>
        </authorList>
    </citation>
    <scope>NUCLEOTIDE SEQUENCE</scope>
    <source>
        <strain evidence="2">KR_2_A2</strain>
    </source>
</reference>
<proteinExistence type="predicted"/>
<feature type="compositionally biased region" description="Basic and acidic residues" evidence="1">
    <location>
        <begin position="7"/>
        <end position="24"/>
    </location>
</feature>
<feature type="region of interest" description="Disordered" evidence="1">
    <location>
        <begin position="1"/>
        <end position="24"/>
    </location>
</feature>
<protein>
    <submittedName>
        <fullName evidence="2">Uncharacterized protein</fullName>
    </submittedName>
</protein>
<gene>
    <name evidence="2" type="ORF">GN958_ATG18938</name>
</gene>
<comment type="caution">
    <text evidence="2">The sequence shown here is derived from an EMBL/GenBank/DDBJ whole genome shotgun (WGS) entry which is preliminary data.</text>
</comment>
<name>A0A8S9TSS3_PHYIN</name>
<dbReference type="EMBL" id="JAACNO010002657">
    <property type="protein sequence ID" value="KAF4131905.1"/>
    <property type="molecule type" value="Genomic_DNA"/>
</dbReference>